<dbReference type="EMBL" id="WTUX01000014">
    <property type="protein sequence ID" value="MZR13724.1"/>
    <property type="molecule type" value="Genomic_DNA"/>
</dbReference>
<proteinExistence type="predicted"/>
<accession>A0A845M9Q9</accession>
<keyword evidence="3" id="KW-1185">Reference proteome</keyword>
<gene>
    <name evidence="2" type="ORF">GQE99_11925</name>
</gene>
<reference evidence="2 3" key="1">
    <citation type="submission" date="2019-12" db="EMBL/GenBank/DDBJ databases">
        <title>Maritimibacter sp. nov. sp. isolated from sea sand.</title>
        <authorList>
            <person name="Kim J."/>
            <person name="Jeong S.E."/>
            <person name="Jung H.S."/>
            <person name="Jeon C.O."/>
        </authorList>
    </citation>
    <scope>NUCLEOTIDE SEQUENCE [LARGE SCALE GENOMIC DNA]</scope>
    <source>
        <strain evidence="2 3">DP07</strain>
    </source>
</reference>
<evidence type="ECO:0000313" key="2">
    <source>
        <dbReference type="EMBL" id="MZR13724.1"/>
    </source>
</evidence>
<evidence type="ECO:0000259" key="1">
    <source>
        <dbReference type="Pfam" id="PF09722"/>
    </source>
</evidence>
<dbReference type="InterPro" id="IPR024467">
    <property type="entry name" value="Xre/MbcA/ParS-like_toxin-bd"/>
</dbReference>
<protein>
    <submittedName>
        <fullName evidence="2">DUF2384 domain-containing protein</fullName>
    </submittedName>
</protein>
<organism evidence="2 3">
    <name type="scientific">Maritimibacter harenae</name>
    <dbReference type="NCBI Taxonomy" id="2606218"/>
    <lineage>
        <taxon>Bacteria</taxon>
        <taxon>Pseudomonadati</taxon>
        <taxon>Pseudomonadota</taxon>
        <taxon>Alphaproteobacteria</taxon>
        <taxon>Rhodobacterales</taxon>
        <taxon>Roseobacteraceae</taxon>
        <taxon>Maritimibacter</taxon>
    </lineage>
</organism>
<comment type="caution">
    <text evidence="2">The sequence shown here is derived from an EMBL/GenBank/DDBJ whole genome shotgun (WGS) entry which is preliminary data.</text>
</comment>
<dbReference type="Pfam" id="PF09722">
    <property type="entry name" value="Xre_MbcA_ParS_C"/>
    <property type="match status" value="1"/>
</dbReference>
<dbReference type="AlphaFoldDB" id="A0A845M9Q9"/>
<evidence type="ECO:0000313" key="3">
    <source>
        <dbReference type="Proteomes" id="UP000467322"/>
    </source>
</evidence>
<feature type="domain" description="Antitoxin Xre/MbcA/ParS-like toxin-binding" evidence="1">
    <location>
        <begin position="85"/>
        <end position="132"/>
    </location>
</feature>
<sequence>MSDQATSREGVPRWPLPKLTQEESCAMVGAVVRLFDRWSVADTEALVLLGDLPAQTWSEWKAGTVHSVARDVEARLAHLLAIHRALRTIFTDVQRGYRWVRQPNTAFGGRSALDVMRQGNVDDIVRVRRYLEGVVGA</sequence>
<name>A0A845M9Q9_9RHOB</name>
<dbReference type="Proteomes" id="UP000467322">
    <property type="component" value="Unassembled WGS sequence"/>
</dbReference>